<dbReference type="Proteomes" id="UP000654075">
    <property type="component" value="Unassembled WGS sequence"/>
</dbReference>
<dbReference type="OrthoDB" id="10580229at2759"/>
<keyword evidence="2" id="KW-1185">Reference proteome</keyword>
<sequence>DQLQMLQHLQASKDRELVYLRVGMTIRRLEEDQSIEHKQVTARIGRHVLGVKNLMEKILRAQGVSARPDMYSDAPGSINLLSESFIHL</sequence>
<name>A0A813FN61_POLGL</name>
<evidence type="ECO:0000313" key="2">
    <source>
        <dbReference type="Proteomes" id="UP000654075"/>
    </source>
</evidence>
<gene>
    <name evidence="1" type="ORF">PGLA1383_LOCUS31961</name>
</gene>
<comment type="caution">
    <text evidence="1">The sequence shown here is derived from an EMBL/GenBank/DDBJ whole genome shotgun (WGS) entry which is preliminary data.</text>
</comment>
<protein>
    <submittedName>
        <fullName evidence="1">Uncharacterized protein</fullName>
    </submittedName>
</protein>
<feature type="non-terminal residue" evidence="1">
    <location>
        <position position="1"/>
    </location>
</feature>
<organism evidence="1 2">
    <name type="scientific">Polarella glacialis</name>
    <name type="common">Dinoflagellate</name>
    <dbReference type="NCBI Taxonomy" id="89957"/>
    <lineage>
        <taxon>Eukaryota</taxon>
        <taxon>Sar</taxon>
        <taxon>Alveolata</taxon>
        <taxon>Dinophyceae</taxon>
        <taxon>Suessiales</taxon>
        <taxon>Suessiaceae</taxon>
        <taxon>Polarella</taxon>
    </lineage>
</organism>
<evidence type="ECO:0000313" key="1">
    <source>
        <dbReference type="EMBL" id="CAE8614230.1"/>
    </source>
</evidence>
<dbReference type="EMBL" id="CAJNNV010025389">
    <property type="protein sequence ID" value="CAE8614230.1"/>
    <property type="molecule type" value="Genomic_DNA"/>
</dbReference>
<dbReference type="AlphaFoldDB" id="A0A813FN61"/>
<proteinExistence type="predicted"/>
<reference evidence="1" key="1">
    <citation type="submission" date="2021-02" db="EMBL/GenBank/DDBJ databases">
        <authorList>
            <person name="Dougan E. K."/>
            <person name="Rhodes N."/>
            <person name="Thang M."/>
            <person name="Chan C."/>
        </authorList>
    </citation>
    <scope>NUCLEOTIDE SEQUENCE</scope>
</reference>
<accession>A0A813FN61</accession>
<feature type="non-terminal residue" evidence="1">
    <location>
        <position position="88"/>
    </location>
</feature>